<keyword evidence="5 6" id="KW-0472">Membrane</keyword>
<dbReference type="InterPro" id="IPR004345">
    <property type="entry name" value="TB2_DP1_HVA22"/>
</dbReference>
<comment type="caution">
    <text evidence="7">The sequence shown here is derived from an EMBL/GenBank/DDBJ whole genome shotgun (WGS) entry which is preliminary data.</text>
</comment>
<dbReference type="Proteomes" id="UP000699462">
    <property type="component" value="Unassembled WGS sequence"/>
</dbReference>
<sequence length="223" mass="25513">MKLYAIRKLQSTYVLCFSFLFQGTLILALTKAAIMDRINSLRTRLSDSLHRKNAVNDLLAKVEKKTKIDRVNLVLGMIVVFFLYLIFGYGSSFLATFVGFVYPAYRSIKALETLDKKDDTKWLTYWVVFAAVSVVEAFTDIFFYWIPLYSLLKCVMFLFLMSPTDPNGSMLIYERIIRPYVLKHEKDIDDAMNTAVDLAGDFSEGVKKKAAEAAVSHFSNKED</sequence>
<feature type="transmembrane region" description="Helical" evidence="6">
    <location>
        <begin position="122"/>
        <end position="146"/>
    </location>
</feature>
<gene>
    <name evidence="7" type="ORF">P879_07047</name>
</gene>
<dbReference type="GO" id="GO:0016020">
    <property type="term" value="C:membrane"/>
    <property type="evidence" value="ECO:0007669"/>
    <property type="project" value="UniProtKB-SubCell"/>
</dbReference>
<evidence type="ECO:0000313" key="8">
    <source>
        <dbReference type="Proteomes" id="UP000699462"/>
    </source>
</evidence>
<name>A0A8T0DR13_9TREM</name>
<evidence type="ECO:0000256" key="3">
    <source>
        <dbReference type="ARBA" id="ARBA00022692"/>
    </source>
</evidence>
<dbReference type="AlphaFoldDB" id="A0A8T0DR13"/>
<dbReference type="OrthoDB" id="10009287at2759"/>
<reference evidence="7 8" key="1">
    <citation type="submission" date="2019-07" db="EMBL/GenBank/DDBJ databases">
        <title>Annotation for the trematode Paragonimus westermani.</title>
        <authorList>
            <person name="Choi Y.-J."/>
        </authorList>
    </citation>
    <scope>NUCLEOTIDE SEQUENCE [LARGE SCALE GENOMIC DNA]</scope>
    <source>
        <strain evidence="7">180907_Pwestermani</strain>
    </source>
</reference>
<organism evidence="7 8">
    <name type="scientific">Paragonimus westermani</name>
    <dbReference type="NCBI Taxonomy" id="34504"/>
    <lineage>
        <taxon>Eukaryota</taxon>
        <taxon>Metazoa</taxon>
        <taxon>Spiralia</taxon>
        <taxon>Lophotrochozoa</taxon>
        <taxon>Platyhelminthes</taxon>
        <taxon>Trematoda</taxon>
        <taxon>Digenea</taxon>
        <taxon>Plagiorchiida</taxon>
        <taxon>Troglotremata</taxon>
        <taxon>Troglotrematidae</taxon>
        <taxon>Paragonimus</taxon>
    </lineage>
</organism>
<evidence type="ECO:0000313" key="7">
    <source>
        <dbReference type="EMBL" id="KAF8570193.1"/>
    </source>
</evidence>
<proteinExistence type="inferred from homology"/>
<keyword evidence="4 6" id="KW-1133">Transmembrane helix</keyword>
<feature type="transmembrane region" description="Helical" evidence="6">
    <location>
        <begin position="73"/>
        <end position="102"/>
    </location>
</feature>
<keyword evidence="3 6" id="KW-0812">Transmembrane</keyword>
<dbReference type="EMBL" id="JTDF01001311">
    <property type="protein sequence ID" value="KAF8570193.1"/>
    <property type="molecule type" value="Genomic_DNA"/>
</dbReference>
<dbReference type="PANTHER" id="PTHR12300">
    <property type="entry name" value="HVA22-LIKE PROTEINS"/>
    <property type="match status" value="1"/>
</dbReference>
<evidence type="ECO:0000256" key="2">
    <source>
        <dbReference type="ARBA" id="ARBA00008573"/>
    </source>
</evidence>
<evidence type="ECO:0000256" key="5">
    <source>
        <dbReference type="ARBA" id="ARBA00023136"/>
    </source>
</evidence>
<dbReference type="Pfam" id="PF03134">
    <property type="entry name" value="TB2_DP1_HVA22"/>
    <property type="match status" value="1"/>
</dbReference>
<protein>
    <recommendedName>
        <fullName evidence="6">Receptor expression-enhancing protein</fullName>
    </recommendedName>
</protein>
<comment type="subcellular location">
    <subcellularLocation>
        <location evidence="1 6">Membrane</location>
        <topology evidence="1 6">Multi-pass membrane protein</topology>
    </subcellularLocation>
</comment>
<evidence type="ECO:0000256" key="6">
    <source>
        <dbReference type="RuleBase" id="RU362006"/>
    </source>
</evidence>
<evidence type="ECO:0000256" key="1">
    <source>
        <dbReference type="ARBA" id="ARBA00004141"/>
    </source>
</evidence>
<comment type="similarity">
    <text evidence="2 6">Belongs to the DP1 family.</text>
</comment>
<keyword evidence="8" id="KW-1185">Reference proteome</keyword>
<feature type="transmembrane region" description="Helical" evidence="6">
    <location>
        <begin position="12"/>
        <end position="34"/>
    </location>
</feature>
<accession>A0A8T0DR13</accession>
<evidence type="ECO:0000256" key="4">
    <source>
        <dbReference type="ARBA" id="ARBA00022989"/>
    </source>
</evidence>
<dbReference type="PANTHER" id="PTHR12300:SF161">
    <property type="entry name" value="RECEPTOR EXPRESSION-ENHANCING PROTEIN"/>
    <property type="match status" value="1"/>
</dbReference>